<dbReference type="EMBL" id="QTSX02000806">
    <property type="protein sequence ID" value="KAJ9084804.1"/>
    <property type="molecule type" value="Genomic_DNA"/>
</dbReference>
<evidence type="ECO:0000313" key="2">
    <source>
        <dbReference type="Proteomes" id="UP001165960"/>
    </source>
</evidence>
<evidence type="ECO:0000313" key="1">
    <source>
        <dbReference type="EMBL" id="KAJ9084804.1"/>
    </source>
</evidence>
<sequence length="153" mass="17062">MKFLVILSLAALGTSKPNPGIVTEECDSKFNTQVHSKLFPRFRPKQTDMGPANPSIVVHSPDNVSRIELGCQACTSEMMILEMTNLLWVQSLTHMCSKSHITDKKGKCRCQLNYFVSPPLNPQTRRIPLTSDSTSQLINDFLLLPGRCLQETG</sequence>
<organism evidence="1 2">
    <name type="scientific">Entomophthora muscae</name>
    <dbReference type="NCBI Taxonomy" id="34485"/>
    <lineage>
        <taxon>Eukaryota</taxon>
        <taxon>Fungi</taxon>
        <taxon>Fungi incertae sedis</taxon>
        <taxon>Zoopagomycota</taxon>
        <taxon>Entomophthoromycotina</taxon>
        <taxon>Entomophthoromycetes</taxon>
        <taxon>Entomophthorales</taxon>
        <taxon>Entomophthoraceae</taxon>
        <taxon>Entomophthora</taxon>
    </lineage>
</organism>
<gene>
    <name evidence="1" type="ORF">DSO57_1020484</name>
</gene>
<accession>A0ACC2UCL5</accession>
<protein>
    <submittedName>
        <fullName evidence="1">Uncharacterized protein</fullName>
    </submittedName>
</protein>
<dbReference type="Proteomes" id="UP001165960">
    <property type="component" value="Unassembled WGS sequence"/>
</dbReference>
<name>A0ACC2UCL5_9FUNG</name>
<proteinExistence type="predicted"/>
<reference evidence="1" key="1">
    <citation type="submission" date="2022-04" db="EMBL/GenBank/DDBJ databases">
        <title>Genome of the entomopathogenic fungus Entomophthora muscae.</title>
        <authorList>
            <person name="Elya C."/>
            <person name="Lovett B.R."/>
            <person name="Lee E."/>
            <person name="Macias A.M."/>
            <person name="Hajek A.E."/>
            <person name="De Bivort B.L."/>
            <person name="Kasson M.T."/>
            <person name="De Fine Licht H.H."/>
            <person name="Stajich J.E."/>
        </authorList>
    </citation>
    <scope>NUCLEOTIDE SEQUENCE</scope>
    <source>
        <strain evidence="1">Berkeley</strain>
    </source>
</reference>
<comment type="caution">
    <text evidence="1">The sequence shown here is derived from an EMBL/GenBank/DDBJ whole genome shotgun (WGS) entry which is preliminary data.</text>
</comment>
<keyword evidence="2" id="KW-1185">Reference proteome</keyword>